<keyword evidence="6" id="KW-1185">Reference proteome</keyword>
<dbReference type="OrthoDB" id="9800797at2"/>
<dbReference type="Pfam" id="PF13508">
    <property type="entry name" value="Acetyltransf_7"/>
    <property type="match status" value="1"/>
</dbReference>
<name>I7KP53_9LACO</name>
<evidence type="ECO:0000313" key="3">
    <source>
        <dbReference type="EMBL" id="CCI87139.1"/>
    </source>
</evidence>
<dbReference type="CDD" id="cd04301">
    <property type="entry name" value="NAT_SF"/>
    <property type="match status" value="1"/>
</dbReference>
<feature type="domain" description="N-acetyltransferase" evidence="2">
    <location>
        <begin position="1"/>
        <end position="143"/>
    </location>
</feature>
<dbReference type="InterPro" id="IPR016181">
    <property type="entry name" value="Acyl_CoA_acyltransferase"/>
</dbReference>
<dbReference type="GO" id="GO:0008080">
    <property type="term" value="F:N-acetyltransferase activity"/>
    <property type="evidence" value="ECO:0007669"/>
    <property type="project" value="InterPro"/>
</dbReference>
<reference evidence="3 5" key="1">
    <citation type="submission" date="2012-06" db="EMBL/GenBank/DDBJ databases">
        <title>Draft genome sequence of Lactobacillus gigeriorum CRBIP 24.85T, isolated from chicken crop.</title>
        <authorList>
            <person name="Cousin S."/>
            <person name="Ma L."/>
            <person name="Creno S."/>
            <person name="Clermont D."/>
            <person name="Loux V."/>
            <person name="Bizet C."/>
            <person name="Bouchier C."/>
        </authorList>
    </citation>
    <scope>NUCLEOTIDE SEQUENCE [LARGE SCALE GENOMIC DNA]</scope>
    <source>
        <strain evidence="5">CRBIP 24.85T</strain>
        <strain evidence="3">Type strain: CRBIP 24.85</strain>
    </source>
</reference>
<dbReference type="STRING" id="1423751.FC38_GL001362"/>
<proteinExistence type="predicted"/>
<evidence type="ECO:0000313" key="6">
    <source>
        <dbReference type="Proteomes" id="UP000051521"/>
    </source>
</evidence>
<evidence type="ECO:0000313" key="4">
    <source>
        <dbReference type="EMBL" id="KRN09747.1"/>
    </source>
</evidence>
<protein>
    <recommendedName>
        <fullName evidence="2">N-acetyltransferase domain-containing protein</fullName>
    </recommendedName>
</protein>
<dbReference type="Proteomes" id="UP000051521">
    <property type="component" value="Unassembled WGS sequence"/>
</dbReference>
<sequence>MVIREYRFEDLNAVAAIMDQGRKQELANVGLERYAVPFKQAPYFSYFFEANVFVAEIDQKVVGVVSFTTDNLGFLYVSKALQGKGIGGKLLDFALEKMNRPATINVFTKNVTAQKLYQSRGFKLVGRIRDDWDGTQFEEDKLELE</sequence>
<dbReference type="AlphaFoldDB" id="I7KP53"/>
<evidence type="ECO:0000256" key="1">
    <source>
        <dbReference type="ARBA" id="ARBA00022679"/>
    </source>
</evidence>
<evidence type="ECO:0000313" key="5">
    <source>
        <dbReference type="Proteomes" id="UP000009326"/>
    </source>
</evidence>
<dbReference type="PANTHER" id="PTHR13947:SF37">
    <property type="entry name" value="LD18367P"/>
    <property type="match status" value="1"/>
</dbReference>
<dbReference type="Proteomes" id="UP000009326">
    <property type="component" value="Unassembled WGS sequence"/>
</dbReference>
<dbReference type="PATRIC" id="fig|1423751.3.peg.1405"/>
<dbReference type="InterPro" id="IPR000182">
    <property type="entry name" value="GNAT_dom"/>
</dbReference>
<dbReference type="InterPro" id="IPR050769">
    <property type="entry name" value="NAT_camello-type"/>
</dbReference>
<dbReference type="PROSITE" id="PS51186">
    <property type="entry name" value="GNAT"/>
    <property type="match status" value="1"/>
</dbReference>
<gene>
    <name evidence="3" type="ORF">BN52_02990</name>
    <name evidence="4" type="ORF">FC38_GL001362</name>
</gene>
<organism evidence="3 5">
    <name type="scientific">Lactobacillus gigeriorum DSM 23908 = CRBIP 24.85</name>
    <dbReference type="NCBI Taxonomy" id="1423751"/>
    <lineage>
        <taxon>Bacteria</taxon>
        <taxon>Bacillati</taxon>
        <taxon>Bacillota</taxon>
        <taxon>Bacilli</taxon>
        <taxon>Lactobacillales</taxon>
        <taxon>Lactobacillaceae</taxon>
        <taxon>Lactobacillus</taxon>
    </lineage>
</organism>
<dbReference type="Gene3D" id="3.40.630.30">
    <property type="match status" value="1"/>
</dbReference>
<reference evidence="4 6" key="2">
    <citation type="journal article" date="2015" name="Genome Announc.">
        <title>Expanding the biotechnology potential of lactobacilli through comparative genomics of 213 strains and associated genera.</title>
        <authorList>
            <person name="Sun Z."/>
            <person name="Harris H.M."/>
            <person name="McCann A."/>
            <person name="Guo C."/>
            <person name="Argimon S."/>
            <person name="Zhang W."/>
            <person name="Yang X."/>
            <person name="Jeffery I.B."/>
            <person name="Cooney J.C."/>
            <person name="Kagawa T.F."/>
            <person name="Liu W."/>
            <person name="Song Y."/>
            <person name="Salvetti E."/>
            <person name="Wrobel A."/>
            <person name="Rasinkangas P."/>
            <person name="Parkhill J."/>
            <person name="Rea M.C."/>
            <person name="O'Sullivan O."/>
            <person name="Ritari J."/>
            <person name="Douillard F.P."/>
            <person name="Paul Ross R."/>
            <person name="Yang R."/>
            <person name="Briner A.E."/>
            <person name="Felis G.E."/>
            <person name="de Vos W.M."/>
            <person name="Barrangou R."/>
            <person name="Klaenhammer T.R."/>
            <person name="Caufield P.W."/>
            <person name="Cui Y."/>
            <person name="Zhang H."/>
            <person name="O'Toole P.W."/>
        </authorList>
    </citation>
    <scope>NUCLEOTIDE SEQUENCE [LARGE SCALE GENOMIC DNA]</scope>
    <source>
        <strain evidence="4 6">DSM 23908</strain>
    </source>
</reference>
<keyword evidence="1" id="KW-0808">Transferase</keyword>
<dbReference type="SUPFAM" id="SSF55729">
    <property type="entry name" value="Acyl-CoA N-acyltransferases (Nat)"/>
    <property type="match status" value="1"/>
</dbReference>
<accession>I7KP53</accession>
<dbReference type="EMBL" id="AYZO01000040">
    <property type="protein sequence ID" value="KRN09747.1"/>
    <property type="molecule type" value="Genomic_DNA"/>
</dbReference>
<dbReference type="RefSeq" id="WP_008473277.1">
    <property type="nucleotide sequence ID" value="NZ_AYZO01000040.1"/>
</dbReference>
<dbReference type="EMBL" id="CAKC01000054">
    <property type="protein sequence ID" value="CCI87139.1"/>
    <property type="molecule type" value="Genomic_DNA"/>
</dbReference>
<comment type="caution">
    <text evidence="3">The sequence shown here is derived from an EMBL/GenBank/DDBJ whole genome shotgun (WGS) entry which is preliminary data.</text>
</comment>
<evidence type="ECO:0000259" key="2">
    <source>
        <dbReference type="PROSITE" id="PS51186"/>
    </source>
</evidence>
<dbReference type="PANTHER" id="PTHR13947">
    <property type="entry name" value="GNAT FAMILY N-ACETYLTRANSFERASE"/>
    <property type="match status" value="1"/>
</dbReference>